<keyword evidence="1" id="KW-0732">Signal</keyword>
<dbReference type="AlphaFoldDB" id="A0AAC9B1Z0"/>
<dbReference type="KEGG" id="pdm:ADU72_1386"/>
<keyword evidence="4" id="KW-1185">Reference proteome</keyword>
<feature type="chain" id="PRO_5042133731" evidence="1">
    <location>
        <begin position="29"/>
        <end position="386"/>
    </location>
</feature>
<feature type="signal peptide" evidence="1">
    <location>
        <begin position="1"/>
        <end position="28"/>
    </location>
</feature>
<dbReference type="Proteomes" id="UP000076244">
    <property type="component" value="Chromosome"/>
</dbReference>
<proteinExistence type="predicted"/>
<evidence type="ECO:0000313" key="5">
    <source>
        <dbReference type="Proteomes" id="UP000076405"/>
    </source>
</evidence>
<organism evidence="2 5">
    <name type="scientific">Pediococcus damnosus</name>
    <dbReference type="NCBI Taxonomy" id="51663"/>
    <lineage>
        <taxon>Bacteria</taxon>
        <taxon>Bacillati</taxon>
        <taxon>Bacillota</taxon>
        <taxon>Bacilli</taxon>
        <taxon>Lactobacillales</taxon>
        <taxon>Lactobacillaceae</taxon>
        <taxon>Pediococcus</taxon>
    </lineage>
</organism>
<dbReference type="RefSeq" id="WP_052694443.1">
    <property type="nucleotide sequence ID" value="NZ_BAAAXI010000130.1"/>
</dbReference>
<evidence type="ECO:0000313" key="3">
    <source>
        <dbReference type="EMBL" id="AMV67315.1"/>
    </source>
</evidence>
<evidence type="ECO:0000256" key="1">
    <source>
        <dbReference type="SAM" id="SignalP"/>
    </source>
</evidence>
<accession>A0AAC9B1Z0</accession>
<sequence length="386" mass="43185">MNGKFVKKLFISMATALTLLGSTSAVMAATYTQKSNALSSYNCSKFKYLNNSNYFLKQNFSYSTASGYNNNSHFQMTPDSIKHNSKKSNKVVDFKSNYFLPVTKWKGLSWSNPQSMVMTSADTAYVFNTSGSYGWITRYNLKALRALGAMKSGTMDMIRRATYYNANAKKYPVQNKNATYKKVLAAIKVGPKFKGFGHGQSLAFNPKDPSHLWFLGTNTSSGNHVSTYANVQQVKISTLKVDKKINFRLKSKYSYVASGLNLAFDKYGNAYLDSKQAGYGLKLYKGKIYSKSVKFSLVMQGLKYGPGTHTQSLAYNKKRNRLYMIADDSIISVPVSKLGKLKKSDVQSTQFTAKREFEGLQFTSDGSSYLLTNRGYEILKGSMKSF</sequence>
<protein>
    <submittedName>
        <fullName evidence="2">Extracellular protein</fullName>
    </submittedName>
</protein>
<gene>
    <name evidence="2" type="ORF">ADU70_1312</name>
    <name evidence="3" type="ORF">ADU72_1386</name>
</gene>
<dbReference type="EMBL" id="CP012275">
    <property type="protein sequence ID" value="AMV62800.1"/>
    <property type="molecule type" value="Genomic_DNA"/>
</dbReference>
<dbReference type="EMBL" id="CP012288">
    <property type="protein sequence ID" value="AMV67315.1"/>
    <property type="molecule type" value="Genomic_DNA"/>
</dbReference>
<evidence type="ECO:0000313" key="4">
    <source>
        <dbReference type="Proteomes" id="UP000076244"/>
    </source>
</evidence>
<dbReference type="Proteomes" id="UP000076405">
    <property type="component" value="Chromosome"/>
</dbReference>
<evidence type="ECO:0000313" key="2">
    <source>
        <dbReference type="EMBL" id="AMV62800.1"/>
    </source>
</evidence>
<name>A0AAC9B1Z0_9LACO</name>
<reference evidence="4 5" key="1">
    <citation type="journal article" date="2016" name="PLoS ONE">
        <title>The Identification of Novel Diagnostic Marker Genes for the Detection of Beer Spoiling Pediococcus damnosus Strains Using the BlAst Diagnostic Gene findEr.</title>
        <authorList>
            <person name="Behr J."/>
            <person name="Geissler A.J."/>
            <person name="Schmid J."/>
            <person name="Zehe A."/>
            <person name="Vogel R.F."/>
        </authorList>
    </citation>
    <scope>NUCLEOTIDE SEQUENCE [LARGE SCALE GENOMIC DNA]</scope>
    <source>
        <strain evidence="2 5">TMW 2.1533</strain>
        <strain evidence="3 4">TMW 2.1535</strain>
    </source>
</reference>
<dbReference type="GeneID" id="57276652"/>